<dbReference type="Gene3D" id="1.20.1250.20">
    <property type="entry name" value="MFS general substrate transporter like domains"/>
    <property type="match status" value="2"/>
</dbReference>
<organism evidence="7">
    <name type="scientific">Oryza brachyantha</name>
    <name type="common">malo sina</name>
    <dbReference type="NCBI Taxonomy" id="4533"/>
    <lineage>
        <taxon>Eukaryota</taxon>
        <taxon>Viridiplantae</taxon>
        <taxon>Streptophyta</taxon>
        <taxon>Embryophyta</taxon>
        <taxon>Tracheophyta</taxon>
        <taxon>Spermatophyta</taxon>
        <taxon>Magnoliopsida</taxon>
        <taxon>Liliopsida</taxon>
        <taxon>Poales</taxon>
        <taxon>Poaceae</taxon>
        <taxon>BOP clade</taxon>
        <taxon>Oryzoideae</taxon>
        <taxon>Oryzeae</taxon>
        <taxon>Oryzinae</taxon>
        <taxon>Oryza</taxon>
    </lineage>
</organism>
<evidence type="ECO:0008006" key="9">
    <source>
        <dbReference type="Google" id="ProtNLM"/>
    </source>
</evidence>
<feature type="transmembrane region" description="Helical" evidence="6">
    <location>
        <begin position="102"/>
        <end position="122"/>
    </location>
</feature>
<keyword evidence="3 6" id="KW-0812">Transmembrane</keyword>
<sequence length="461" mass="49501">MVGMLPESNAQAADVLGDAWDYGGRPPARSRTGRWGAAAMILVAELNERLTTLGIAVNLVTYLTATMHVGNAEAANVVTNFMGTSFMLCLLGGFVADSFLGRYLTIAIFTAVQASGVTILTISTAAPGLRPAACAAGSAACERAAGAQMGVLYLALYLTALGTGGLKSSVSGFGSDQFDESDSGEKSQMMRFFNWFFFFISLGSLLAVTVLVYVQDNLGRPWGYGACAAAIAAGLVVFLAGTRRYRFKKLVGSPLTQIAAVVVAAWRKRHLELPSDPSMLYDIDVGKLAAAEEVSSKKSKLKQRLPHTKQFRLLFVQKYVPAITETSVQKLLMSFLDHAAINEEAGVDGEASKWELATLTDVEECPKGMKTMSTGLFLSTLSLGFFVSSALVAAVHKLTGDRHAWIADNLNRGHLDRFYWLLAALCFANLAVYLVAARWYKYKAGRPGAAVEMADAEPCLH</sequence>
<feature type="transmembrane region" description="Helical" evidence="6">
    <location>
        <begin position="418"/>
        <end position="436"/>
    </location>
</feature>
<reference evidence="7" key="2">
    <citation type="submission" date="2013-04" db="UniProtKB">
        <authorList>
            <consortium name="EnsemblPlants"/>
        </authorList>
    </citation>
    <scope>IDENTIFICATION</scope>
</reference>
<feature type="transmembrane region" description="Helical" evidence="6">
    <location>
        <begin position="376"/>
        <end position="398"/>
    </location>
</feature>
<dbReference type="AlphaFoldDB" id="J3MQH4"/>
<evidence type="ECO:0000256" key="2">
    <source>
        <dbReference type="ARBA" id="ARBA00005982"/>
    </source>
</evidence>
<evidence type="ECO:0000256" key="5">
    <source>
        <dbReference type="ARBA" id="ARBA00023136"/>
    </source>
</evidence>
<evidence type="ECO:0000256" key="4">
    <source>
        <dbReference type="ARBA" id="ARBA00022989"/>
    </source>
</evidence>
<dbReference type="PROSITE" id="PS01022">
    <property type="entry name" value="PTR2_1"/>
    <property type="match status" value="1"/>
</dbReference>
<dbReference type="OMA" id="CSRRYVY"/>
<dbReference type="Gramene" id="OB08G13530.1">
    <property type="protein sequence ID" value="OB08G13530.1"/>
    <property type="gene ID" value="OB08G13530"/>
</dbReference>
<keyword evidence="5 6" id="KW-0472">Membrane</keyword>
<dbReference type="InterPro" id="IPR036259">
    <property type="entry name" value="MFS_trans_sf"/>
</dbReference>
<keyword evidence="8" id="KW-1185">Reference proteome</keyword>
<proteinExistence type="inferred from homology"/>
<protein>
    <recommendedName>
        <fullName evidence="9">Major facilitator superfamily (MFS) profile domain-containing protein</fullName>
    </recommendedName>
</protein>
<evidence type="ECO:0000256" key="3">
    <source>
        <dbReference type="ARBA" id="ARBA00022692"/>
    </source>
</evidence>
<evidence type="ECO:0000256" key="6">
    <source>
        <dbReference type="SAM" id="Phobius"/>
    </source>
</evidence>
<dbReference type="Proteomes" id="UP000006038">
    <property type="component" value="Chromosome 8"/>
</dbReference>
<dbReference type="eggNOG" id="KOG1237">
    <property type="taxonomic scope" value="Eukaryota"/>
</dbReference>
<dbReference type="GO" id="GO:0006857">
    <property type="term" value="P:oligopeptide transport"/>
    <property type="evidence" value="ECO:0007669"/>
    <property type="project" value="InterPro"/>
</dbReference>
<evidence type="ECO:0000313" key="8">
    <source>
        <dbReference type="Proteomes" id="UP000006038"/>
    </source>
</evidence>
<dbReference type="GO" id="GO:0022857">
    <property type="term" value="F:transmembrane transporter activity"/>
    <property type="evidence" value="ECO:0007669"/>
    <property type="project" value="InterPro"/>
</dbReference>
<comment type="similarity">
    <text evidence="2">Belongs to the major facilitator superfamily. Proton-dependent oligopeptide transporter (POT/PTR) (TC 2.A.17) family.</text>
</comment>
<accession>J3MQH4</accession>
<name>J3MQH4_ORYBR</name>
<dbReference type="GO" id="GO:0016020">
    <property type="term" value="C:membrane"/>
    <property type="evidence" value="ECO:0007669"/>
    <property type="project" value="UniProtKB-SubCell"/>
</dbReference>
<dbReference type="EnsemblPlants" id="OB08G13530.1">
    <property type="protein sequence ID" value="OB08G13530.1"/>
    <property type="gene ID" value="OB08G13530"/>
</dbReference>
<dbReference type="SUPFAM" id="SSF103473">
    <property type="entry name" value="MFS general substrate transporter"/>
    <property type="match status" value="1"/>
</dbReference>
<dbReference type="Pfam" id="PF00854">
    <property type="entry name" value="PTR2"/>
    <property type="match status" value="1"/>
</dbReference>
<feature type="transmembrane region" description="Helical" evidence="6">
    <location>
        <begin position="221"/>
        <end position="240"/>
    </location>
</feature>
<reference evidence="7" key="1">
    <citation type="journal article" date="2013" name="Nat. Commun.">
        <title>Whole-genome sequencing of Oryza brachyantha reveals mechanisms underlying Oryza genome evolution.</title>
        <authorList>
            <person name="Chen J."/>
            <person name="Huang Q."/>
            <person name="Gao D."/>
            <person name="Wang J."/>
            <person name="Lang Y."/>
            <person name="Liu T."/>
            <person name="Li B."/>
            <person name="Bai Z."/>
            <person name="Luis Goicoechea J."/>
            <person name="Liang C."/>
            <person name="Chen C."/>
            <person name="Zhang W."/>
            <person name="Sun S."/>
            <person name="Liao Y."/>
            <person name="Zhang X."/>
            <person name="Yang L."/>
            <person name="Song C."/>
            <person name="Wang M."/>
            <person name="Shi J."/>
            <person name="Liu G."/>
            <person name="Liu J."/>
            <person name="Zhou H."/>
            <person name="Zhou W."/>
            <person name="Yu Q."/>
            <person name="An N."/>
            <person name="Chen Y."/>
            <person name="Cai Q."/>
            <person name="Wang B."/>
            <person name="Liu B."/>
            <person name="Min J."/>
            <person name="Huang Y."/>
            <person name="Wu H."/>
            <person name="Li Z."/>
            <person name="Zhang Y."/>
            <person name="Yin Y."/>
            <person name="Song W."/>
            <person name="Jiang J."/>
            <person name="Jackson S.A."/>
            <person name="Wing R.A."/>
            <person name="Wang J."/>
            <person name="Chen M."/>
        </authorList>
    </citation>
    <scope>NUCLEOTIDE SEQUENCE [LARGE SCALE GENOMIC DNA]</scope>
    <source>
        <strain evidence="7">cv. IRGC 101232</strain>
    </source>
</reference>
<keyword evidence="4 6" id="KW-1133">Transmembrane helix</keyword>
<dbReference type="InterPro" id="IPR000109">
    <property type="entry name" value="POT_fam"/>
</dbReference>
<dbReference type="HOGENOM" id="CLU_009313_4_1_1"/>
<dbReference type="STRING" id="4533.J3MQH4"/>
<evidence type="ECO:0000256" key="1">
    <source>
        <dbReference type="ARBA" id="ARBA00004141"/>
    </source>
</evidence>
<dbReference type="InterPro" id="IPR018456">
    <property type="entry name" value="PTR2_symporter_CS"/>
</dbReference>
<feature type="transmembrane region" description="Helical" evidence="6">
    <location>
        <begin position="77"/>
        <end position="96"/>
    </location>
</feature>
<evidence type="ECO:0000313" key="7">
    <source>
        <dbReference type="EnsemblPlants" id="OB08G13530.1"/>
    </source>
</evidence>
<comment type="subcellular location">
    <subcellularLocation>
        <location evidence="1">Membrane</location>
        <topology evidence="1">Multi-pass membrane protein</topology>
    </subcellularLocation>
</comment>
<feature type="transmembrane region" description="Helical" evidence="6">
    <location>
        <begin position="192"/>
        <end position="215"/>
    </location>
</feature>
<dbReference type="PANTHER" id="PTHR11654">
    <property type="entry name" value="OLIGOPEPTIDE TRANSPORTER-RELATED"/>
    <property type="match status" value="1"/>
</dbReference>